<gene>
    <name evidence="4" type="ORF">M0811_08207</name>
</gene>
<dbReference type="SUPFAM" id="SSF56542">
    <property type="entry name" value="Substrate-binding domain of HMG-CoA reductase"/>
    <property type="match status" value="1"/>
</dbReference>
<dbReference type="PROSITE" id="PS50065">
    <property type="entry name" value="HMG_COA_REDUCTASE_4"/>
    <property type="match status" value="1"/>
</dbReference>
<dbReference type="InterPro" id="IPR002202">
    <property type="entry name" value="HMG_CoA_Rdtase"/>
</dbReference>
<dbReference type="PROSITE" id="PS01192">
    <property type="entry name" value="HMG_COA_REDUCTASE_3"/>
    <property type="match status" value="1"/>
</dbReference>
<dbReference type="Pfam" id="PF00368">
    <property type="entry name" value="HMG-CoA_red"/>
    <property type="match status" value="1"/>
</dbReference>
<dbReference type="PANTHER" id="PTHR10572:SF24">
    <property type="entry name" value="3-HYDROXY-3-METHYLGLUTARYL-COENZYME A REDUCTASE"/>
    <property type="match status" value="1"/>
</dbReference>
<protein>
    <recommendedName>
        <fullName evidence="2">hydroxymethylglutaryl-CoA reductase (NADPH)</fullName>
        <ecNumber evidence="2">1.1.1.34</ecNumber>
    </recommendedName>
</protein>
<sequence>MKTSQLPAFYKNPLQKRQEILLENSTLDKNDIETISNTKNKTEIFDKMIENMIGIFPIPLGIATNFIVNKKEYIIPMATEESSVIAAVSFAAKLARNSGGFFVTSTGIDVVIGQIQAIEMKISAEEAKKNVDSYQEKLCLMINTKFPKMYERNGGAKYMTSRILTISDDFQKSQTRKEMLIIYFMIDVKDAMGANIVNSMMEFIAPTIETLVQGNVLLKIISNLPIHRTFTAKAVWTKQVLQESSKNKYSGDEIAQRIIQAWQFAENDPFRAATHLKGMMNGIDSVCIATGNDFRSIESAIHSFRKYSLEIPRFSGLEQMILDDILFTDLQKQEILNSRTNTLTKYYQNNNGDLVGELFVPLSIGVVGGATKVNPVAQTCLKLLDCKNSQELASVFAAVGLAQNFAALRALVTEGIQKGHMKLHASNLAIMAGAQNNQEIEQVTQLLYQKNPSEISLSTATLILNQIRESFEK</sequence>
<accession>A0A9Q0RCP9</accession>
<evidence type="ECO:0000256" key="1">
    <source>
        <dbReference type="ARBA" id="ARBA00007661"/>
    </source>
</evidence>
<evidence type="ECO:0000313" key="4">
    <source>
        <dbReference type="EMBL" id="KAJ5073934.1"/>
    </source>
</evidence>
<dbReference type="OrthoDB" id="310654at2759"/>
<dbReference type="PROSITE" id="PS00318">
    <property type="entry name" value="HMG_COA_REDUCTASE_2"/>
    <property type="match status" value="1"/>
</dbReference>
<organism evidence="4 5">
    <name type="scientific">Anaeramoeba ignava</name>
    <name type="common">Anaerobic marine amoeba</name>
    <dbReference type="NCBI Taxonomy" id="1746090"/>
    <lineage>
        <taxon>Eukaryota</taxon>
        <taxon>Metamonada</taxon>
        <taxon>Anaeramoebidae</taxon>
        <taxon>Anaeramoeba</taxon>
    </lineage>
</organism>
<dbReference type="AlphaFoldDB" id="A0A9Q0RCP9"/>
<comment type="caution">
    <text evidence="4">The sequence shown here is derived from an EMBL/GenBank/DDBJ whole genome shotgun (WGS) entry which is preliminary data.</text>
</comment>
<dbReference type="InterPro" id="IPR009023">
    <property type="entry name" value="HMG_CoA_Rdtase_NAD(P)-bd_sf"/>
</dbReference>
<keyword evidence="5" id="KW-1185">Reference proteome</keyword>
<dbReference type="Gene3D" id="1.10.8.660">
    <property type="match status" value="1"/>
</dbReference>
<dbReference type="InterPro" id="IPR023074">
    <property type="entry name" value="HMG_CoA_Rdtase_cat_sf"/>
</dbReference>
<dbReference type="InterPro" id="IPR004553">
    <property type="entry name" value="HMG_CoA_Rdtase_bac-typ"/>
</dbReference>
<dbReference type="GO" id="GO:0004420">
    <property type="term" value="F:hydroxymethylglutaryl-CoA reductase (NADPH) activity"/>
    <property type="evidence" value="ECO:0007669"/>
    <property type="project" value="UniProtKB-EC"/>
</dbReference>
<dbReference type="EC" id="1.1.1.34" evidence="2"/>
<dbReference type="GO" id="GO:0015936">
    <property type="term" value="P:coenzyme A metabolic process"/>
    <property type="evidence" value="ECO:0007669"/>
    <property type="project" value="InterPro"/>
</dbReference>
<reference evidence="4" key="1">
    <citation type="submission" date="2022-10" db="EMBL/GenBank/DDBJ databases">
        <title>Novel sulphate-reducing endosymbionts in the free-living metamonad Anaeramoeba.</title>
        <authorList>
            <person name="Jerlstrom-Hultqvist J."/>
            <person name="Cepicka I."/>
            <person name="Gallot-Lavallee L."/>
            <person name="Salas-Leiva D."/>
            <person name="Curtis B.A."/>
            <person name="Zahonova K."/>
            <person name="Pipaliya S."/>
            <person name="Dacks J."/>
            <person name="Roger A.J."/>
        </authorList>
    </citation>
    <scope>NUCLEOTIDE SEQUENCE</scope>
    <source>
        <strain evidence="4">BMAN</strain>
    </source>
</reference>
<dbReference type="InterPro" id="IPR009029">
    <property type="entry name" value="HMG_CoA_Rdtase_sub-bd_dom_sf"/>
</dbReference>
<evidence type="ECO:0000256" key="2">
    <source>
        <dbReference type="ARBA" id="ARBA00012999"/>
    </source>
</evidence>
<dbReference type="CDD" id="cd00644">
    <property type="entry name" value="HMG-CoA_reductase_classII"/>
    <property type="match status" value="1"/>
</dbReference>
<evidence type="ECO:0000313" key="5">
    <source>
        <dbReference type="Proteomes" id="UP001149090"/>
    </source>
</evidence>
<dbReference type="Proteomes" id="UP001149090">
    <property type="component" value="Unassembled WGS sequence"/>
</dbReference>
<dbReference type="Gene3D" id="3.90.770.10">
    <property type="entry name" value="3-hydroxy-3-methylglutaryl-coenzyme A Reductase, Chain A, domain 2"/>
    <property type="match status" value="2"/>
</dbReference>
<comment type="similarity">
    <text evidence="1">Belongs to the HMG-CoA reductase family.</text>
</comment>
<dbReference type="EMBL" id="JAPDFW010000071">
    <property type="protein sequence ID" value="KAJ5073934.1"/>
    <property type="molecule type" value="Genomic_DNA"/>
</dbReference>
<name>A0A9Q0RCP9_ANAIG</name>
<dbReference type="PANTHER" id="PTHR10572">
    <property type="entry name" value="3-HYDROXY-3-METHYLGLUTARYL-COENZYME A REDUCTASE"/>
    <property type="match status" value="1"/>
</dbReference>
<dbReference type="InterPro" id="IPR023076">
    <property type="entry name" value="HMG_CoA_Rdtase_CS"/>
</dbReference>
<dbReference type="OMA" id="GHMKMHL"/>
<proteinExistence type="inferred from homology"/>
<evidence type="ECO:0000256" key="3">
    <source>
        <dbReference type="ARBA" id="ARBA00023002"/>
    </source>
</evidence>
<dbReference type="SUPFAM" id="SSF55035">
    <property type="entry name" value="NAD-binding domain of HMG-CoA reductase"/>
    <property type="match status" value="1"/>
</dbReference>
<keyword evidence="3" id="KW-0560">Oxidoreductase</keyword>